<dbReference type="EMBL" id="JAAMPC010000014">
    <property type="protein sequence ID" value="KAG2262019.1"/>
    <property type="molecule type" value="Genomic_DNA"/>
</dbReference>
<dbReference type="OrthoDB" id="10373486at2759"/>
<evidence type="ECO:0000256" key="1">
    <source>
        <dbReference type="SAM" id="Coils"/>
    </source>
</evidence>
<keyword evidence="3" id="KW-1185">Reference proteome</keyword>
<name>A0A8X7U1U9_BRACI</name>
<comment type="caution">
    <text evidence="2">The sequence shown here is derived from an EMBL/GenBank/DDBJ whole genome shotgun (WGS) entry which is preliminary data.</text>
</comment>
<reference evidence="2 3" key="1">
    <citation type="submission" date="2020-02" db="EMBL/GenBank/DDBJ databases">
        <authorList>
            <person name="Ma Q."/>
            <person name="Huang Y."/>
            <person name="Song X."/>
            <person name="Pei D."/>
        </authorList>
    </citation>
    <scope>NUCLEOTIDE SEQUENCE [LARGE SCALE GENOMIC DNA]</scope>
    <source>
        <strain evidence="2">Sxm20200214</strain>
        <tissue evidence="2">Leaf</tissue>
    </source>
</reference>
<gene>
    <name evidence="2" type="ORF">Bca52824_069098</name>
</gene>
<sequence>MADEVTKPWAPIAQSIESFWICYEATGEGDLKKFCADYEDKSFPKEFLAEFIKKVDDENNQKSPRSTMISHFSALKKKMKARVSNKKYRARKAAEKKDLAAKELEENEKKAEEDRLRFVLVVTDEEIKQNLEKLKIKAEANNEAYKKSQDLRAADAKVAKRAQKKMLSHINLCNEFKGINIEKALHGDKG</sequence>
<feature type="coiled-coil region" evidence="1">
    <location>
        <begin position="85"/>
        <end position="148"/>
    </location>
</feature>
<dbReference type="AlphaFoldDB" id="A0A8X7U1U9"/>
<dbReference type="Proteomes" id="UP000886595">
    <property type="component" value="Unassembled WGS sequence"/>
</dbReference>
<accession>A0A8X7U1U9</accession>
<keyword evidence="1" id="KW-0175">Coiled coil</keyword>
<proteinExistence type="predicted"/>
<evidence type="ECO:0000313" key="2">
    <source>
        <dbReference type="EMBL" id="KAG2262019.1"/>
    </source>
</evidence>
<organism evidence="2 3">
    <name type="scientific">Brassica carinata</name>
    <name type="common">Ethiopian mustard</name>
    <name type="synonym">Abyssinian cabbage</name>
    <dbReference type="NCBI Taxonomy" id="52824"/>
    <lineage>
        <taxon>Eukaryota</taxon>
        <taxon>Viridiplantae</taxon>
        <taxon>Streptophyta</taxon>
        <taxon>Embryophyta</taxon>
        <taxon>Tracheophyta</taxon>
        <taxon>Spermatophyta</taxon>
        <taxon>Magnoliopsida</taxon>
        <taxon>eudicotyledons</taxon>
        <taxon>Gunneridae</taxon>
        <taxon>Pentapetalae</taxon>
        <taxon>rosids</taxon>
        <taxon>malvids</taxon>
        <taxon>Brassicales</taxon>
        <taxon>Brassicaceae</taxon>
        <taxon>Brassiceae</taxon>
        <taxon>Brassica</taxon>
    </lineage>
</organism>
<evidence type="ECO:0000313" key="3">
    <source>
        <dbReference type="Proteomes" id="UP000886595"/>
    </source>
</evidence>
<protein>
    <submittedName>
        <fullName evidence="2">Uncharacterized protein</fullName>
    </submittedName>
</protein>